<feature type="binding site" evidence="16">
    <location>
        <position position="52"/>
    </location>
    <ligand>
        <name>Zn(2+)</name>
        <dbReference type="ChEBI" id="CHEBI:29105"/>
        <note>catalytic</note>
    </ligand>
</feature>
<dbReference type="Pfam" id="PF01872">
    <property type="entry name" value="RibD_C"/>
    <property type="match status" value="1"/>
</dbReference>
<comment type="catalytic activity">
    <reaction evidence="13">
        <text>2,5-diamino-6-hydroxy-4-(5-phosphoribosylamino)-pyrimidine + H2O + H(+) = 5-amino-6-(5-phospho-D-ribosylamino)uracil + NH4(+)</text>
        <dbReference type="Rhea" id="RHEA:21868"/>
        <dbReference type="ChEBI" id="CHEBI:15377"/>
        <dbReference type="ChEBI" id="CHEBI:15378"/>
        <dbReference type="ChEBI" id="CHEBI:28938"/>
        <dbReference type="ChEBI" id="CHEBI:58453"/>
        <dbReference type="ChEBI" id="CHEBI:58614"/>
        <dbReference type="EC" id="3.5.4.26"/>
    </reaction>
</comment>
<evidence type="ECO:0000256" key="16">
    <source>
        <dbReference type="PIRSR" id="PIRSR006769-3"/>
    </source>
</evidence>
<keyword evidence="12" id="KW-0511">Multifunctional enzyme</keyword>
<evidence type="ECO:0000256" key="4">
    <source>
        <dbReference type="ARBA" id="ARBA00005259"/>
    </source>
</evidence>
<evidence type="ECO:0000256" key="1">
    <source>
        <dbReference type="ARBA" id="ARBA00002151"/>
    </source>
</evidence>
<feature type="domain" description="CMP/dCMP-type deaminase" evidence="17">
    <location>
        <begin position="3"/>
        <end position="125"/>
    </location>
</feature>
<comment type="function">
    <text evidence="1 13">Converts 2,5-diamino-6-(ribosylamino)-4(3h)-pyrimidinone 5'-phosphate into 5-amino-6-(ribosylamino)-2,4(1h,3h)-pyrimidinedione 5'-phosphate.</text>
</comment>
<keyword evidence="7 13" id="KW-0479">Metal-binding</keyword>
<dbReference type="InterPro" id="IPR024072">
    <property type="entry name" value="DHFR-like_dom_sf"/>
</dbReference>
<comment type="pathway">
    <text evidence="2 13">Cofactor biosynthesis; riboflavin biosynthesis; 5-amino-6-(D-ribitylamino)uracil from GTP: step 2/4.</text>
</comment>
<gene>
    <name evidence="18" type="primary">ribD</name>
    <name evidence="18" type="ORF">PtoMrB4_08360</name>
</gene>
<sequence>MTASDQAFMARALELARKGLYSTHPNPRVGCVIVRDGQVVGEGWHARAGEPHAEVHALRQAGERARGATAYVTLEPCSHHGRTPPCADALVNAGVARVVAAMQDPNPQVAGRGLLRLMDAGIAVQSGVLESEARVLNAGFIKRMETGLPFVRVKLAMSLDGRTAMASGESQWITGPAARAAVQRLRARASVVLTGADTVLTDGARLTVRPDELGLNAELTALAVTRPPLRVLVDGRLRVPLSAPFYQAGKALVATCAVASARDRFQEEGHELLAVPSSNGHVDLRRLLLELGSRGANEVLVEAGPRLAGAFARAGLVDEFQIFMAGRLLGSSARPLLDWPLARMTEAPQLKITDVRAVGDDWRIIAVPLPLVAR</sequence>
<dbReference type="PROSITE" id="PS51747">
    <property type="entry name" value="CYT_DCMP_DEAMINASES_2"/>
    <property type="match status" value="1"/>
</dbReference>
<dbReference type="GO" id="GO:0008270">
    <property type="term" value="F:zinc ion binding"/>
    <property type="evidence" value="ECO:0007669"/>
    <property type="project" value="InterPro"/>
</dbReference>
<dbReference type="GO" id="GO:0050661">
    <property type="term" value="F:NADP binding"/>
    <property type="evidence" value="ECO:0007669"/>
    <property type="project" value="InterPro"/>
</dbReference>
<feature type="binding site" evidence="15">
    <location>
        <position position="186"/>
    </location>
    <ligand>
        <name>substrate</name>
    </ligand>
</feature>
<evidence type="ECO:0000256" key="15">
    <source>
        <dbReference type="PIRSR" id="PIRSR006769-2"/>
    </source>
</evidence>
<dbReference type="GeneID" id="57396050"/>
<evidence type="ECO:0000256" key="7">
    <source>
        <dbReference type="ARBA" id="ARBA00022723"/>
    </source>
</evidence>
<dbReference type="GO" id="GO:0009231">
    <property type="term" value="P:riboflavin biosynthetic process"/>
    <property type="evidence" value="ECO:0007669"/>
    <property type="project" value="UniProtKB-UniPathway"/>
</dbReference>
<dbReference type="EC" id="1.1.1.193" evidence="13"/>
<feature type="binding site" evidence="15">
    <location>
        <position position="302"/>
    </location>
    <ligand>
        <name>substrate</name>
    </ligand>
</feature>
<evidence type="ECO:0000256" key="3">
    <source>
        <dbReference type="ARBA" id="ARBA00004910"/>
    </source>
</evidence>
<dbReference type="AlphaFoldDB" id="A0A679GGN1"/>
<dbReference type="InterPro" id="IPR002734">
    <property type="entry name" value="RibDG_C"/>
</dbReference>
<dbReference type="EC" id="3.5.4.26" evidence="13"/>
<comment type="pathway">
    <text evidence="3 13">Cofactor biosynthesis; riboflavin biosynthesis; 5-amino-6-(D-ribitylamino)uracil from GTP: step 3/4.</text>
</comment>
<dbReference type="Proteomes" id="UP000501237">
    <property type="component" value="Chromosome"/>
</dbReference>
<dbReference type="InterPro" id="IPR004794">
    <property type="entry name" value="Eubact_RibD"/>
</dbReference>
<evidence type="ECO:0000256" key="6">
    <source>
        <dbReference type="ARBA" id="ARBA00022619"/>
    </source>
</evidence>
<comment type="similarity">
    <text evidence="5 13">In the C-terminal section; belongs to the HTP reductase family.</text>
</comment>
<evidence type="ECO:0000256" key="14">
    <source>
        <dbReference type="PIRSR" id="PIRSR006769-1"/>
    </source>
</evidence>
<keyword evidence="9 13" id="KW-0862">Zinc</keyword>
<feature type="binding site" evidence="15">
    <location>
        <position position="198"/>
    </location>
    <ligand>
        <name>NADP(+)</name>
        <dbReference type="ChEBI" id="CHEBI:58349"/>
    </ligand>
</feature>
<dbReference type="UniPathway" id="UPA00275">
    <property type="reaction ID" value="UER00401"/>
</dbReference>
<dbReference type="FunFam" id="3.40.140.10:FF:000025">
    <property type="entry name" value="Riboflavin biosynthesis protein RibD"/>
    <property type="match status" value="1"/>
</dbReference>
<comment type="catalytic activity">
    <reaction evidence="13">
        <text>5-amino-6-(5-phospho-D-ribitylamino)uracil + NADP(+) = 5-amino-6-(5-phospho-D-ribosylamino)uracil + NADPH + H(+)</text>
        <dbReference type="Rhea" id="RHEA:17845"/>
        <dbReference type="ChEBI" id="CHEBI:15378"/>
        <dbReference type="ChEBI" id="CHEBI:57783"/>
        <dbReference type="ChEBI" id="CHEBI:58349"/>
        <dbReference type="ChEBI" id="CHEBI:58421"/>
        <dbReference type="ChEBI" id="CHEBI:58453"/>
        <dbReference type="EC" id="1.1.1.193"/>
    </reaction>
</comment>
<keyword evidence="8 13" id="KW-0378">Hydrolase</keyword>
<dbReference type="EMBL" id="AP022642">
    <property type="protein sequence ID" value="BCA26859.1"/>
    <property type="molecule type" value="Genomic_DNA"/>
</dbReference>
<evidence type="ECO:0000256" key="8">
    <source>
        <dbReference type="ARBA" id="ARBA00022801"/>
    </source>
</evidence>
<evidence type="ECO:0000256" key="10">
    <source>
        <dbReference type="ARBA" id="ARBA00022857"/>
    </source>
</evidence>
<dbReference type="Gene3D" id="3.40.430.10">
    <property type="entry name" value="Dihydrofolate Reductase, subunit A"/>
    <property type="match status" value="1"/>
</dbReference>
<keyword evidence="10 13" id="KW-0521">NADP</keyword>
<dbReference type="InterPro" id="IPR002125">
    <property type="entry name" value="CMP_dCMP_dom"/>
</dbReference>
<name>A0A679GGN1_9GAMM</name>
<reference evidence="18 19" key="1">
    <citation type="journal article" date="2020" name="Microbiol. Resour. Announc.">
        <title>Complete genome sequence of Pseudomonas otitidis strain MrB4, isolated from Lake Biwa in Japan.</title>
        <authorList>
            <person name="Miyazaki K."/>
            <person name="Hase E."/>
            <person name="Maruya T."/>
        </authorList>
    </citation>
    <scope>NUCLEOTIDE SEQUENCE [LARGE SCALE GENOMIC DNA]</scope>
    <source>
        <strain evidence="18 19">MrB4</strain>
    </source>
</reference>
<feature type="active site" description="Proton donor" evidence="14">
    <location>
        <position position="54"/>
    </location>
</feature>
<dbReference type="GO" id="GO:0008835">
    <property type="term" value="F:diaminohydroxyphosphoribosylaminopyrimidine deaminase activity"/>
    <property type="evidence" value="ECO:0007669"/>
    <property type="project" value="UniProtKB-EC"/>
</dbReference>
<feature type="binding site" evidence="15">
    <location>
        <position position="170"/>
    </location>
    <ligand>
        <name>substrate</name>
    </ligand>
</feature>
<feature type="binding site" evidence="15">
    <location>
        <position position="156"/>
    </location>
    <ligand>
        <name>NADP(+)</name>
        <dbReference type="ChEBI" id="CHEBI:58349"/>
    </ligand>
</feature>
<dbReference type="SUPFAM" id="SSF53597">
    <property type="entry name" value="Dihydrofolate reductase-like"/>
    <property type="match status" value="1"/>
</dbReference>
<feature type="binding site" evidence="15">
    <location>
        <position position="202"/>
    </location>
    <ligand>
        <name>NADP(+)</name>
        <dbReference type="ChEBI" id="CHEBI:58349"/>
    </ligand>
</feature>
<dbReference type="RefSeq" id="WP_172432602.1">
    <property type="nucleotide sequence ID" value="NZ_AP022642.1"/>
</dbReference>
<protein>
    <recommendedName>
        <fullName evidence="13">Riboflavin biosynthesis protein RibD</fullName>
    </recommendedName>
    <domain>
        <recommendedName>
            <fullName evidence="13">Diaminohydroxyphosphoribosylaminopyrimidine deaminase</fullName>
            <shortName evidence="13">DRAP deaminase</shortName>
            <ecNumber evidence="13">3.5.4.26</ecNumber>
        </recommendedName>
        <alternativeName>
            <fullName evidence="13">Riboflavin-specific deaminase</fullName>
        </alternativeName>
    </domain>
    <domain>
        <recommendedName>
            <fullName evidence="13">5-amino-6-(5-phosphoribosylamino)uracil reductase</fullName>
            <ecNumber evidence="13">1.1.1.193</ecNumber>
        </recommendedName>
        <alternativeName>
            <fullName evidence="13">HTP reductase</fullName>
        </alternativeName>
    </domain>
</protein>
<evidence type="ECO:0000256" key="12">
    <source>
        <dbReference type="ARBA" id="ARBA00023268"/>
    </source>
</evidence>
<dbReference type="Pfam" id="PF00383">
    <property type="entry name" value="dCMP_cyt_deam_1"/>
    <property type="match status" value="1"/>
</dbReference>
<evidence type="ECO:0000256" key="2">
    <source>
        <dbReference type="ARBA" id="ARBA00004882"/>
    </source>
</evidence>
<dbReference type="InterPro" id="IPR050765">
    <property type="entry name" value="Riboflavin_Biosynth_HTPR"/>
</dbReference>
<dbReference type="GO" id="GO:0008703">
    <property type="term" value="F:5-amino-6-(5-phosphoribosylamino)uracil reductase activity"/>
    <property type="evidence" value="ECO:0007669"/>
    <property type="project" value="UniProtKB-EC"/>
</dbReference>
<evidence type="ECO:0000256" key="11">
    <source>
        <dbReference type="ARBA" id="ARBA00023002"/>
    </source>
</evidence>
<feature type="binding site" evidence="15">
    <location>
        <position position="172"/>
    </location>
    <ligand>
        <name>NADP(+)</name>
        <dbReference type="ChEBI" id="CHEBI:58349"/>
    </ligand>
</feature>
<evidence type="ECO:0000313" key="18">
    <source>
        <dbReference type="EMBL" id="BCA26859.1"/>
    </source>
</evidence>
<feature type="binding site" evidence="15">
    <location>
        <position position="209"/>
    </location>
    <ligand>
        <name>substrate</name>
    </ligand>
</feature>
<dbReference type="NCBIfam" id="TIGR00227">
    <property type="entry name" value="ribD_Cterm"/>
    <property type="match status" value="1"/>
</dbReference>
<evidence type="ECO:0000256" key="13">
    <source>
        <dbReference type="PIRNR" id="PIRNR006769"/>
    </source>
</evidence>
<evidence type="ECO:0000256" key="9">
    <source>
        <dbReference type="ARBA" id="ARBA00022833"/>
    </source>
</evidence>
<comment type="similarity">
    <text evidence="4 13">In the N-terminal section; belongs to the cytidine and deoxycytidylate deaminase family.</text>
</comment>
<dbReference type="PANTHER" id="PTHR38011">
    <property type="entry name" value="DIHYDROFOLATE REDUCTASE FAMILY PROTEIN (AFU_ORTHOLOGUE AFUA_8G06820)"/>
    <property type="match status" value="1"/>
</dbReference>
<keyword evidence="6 13" id="KW-0686">Riboflavin biosynthesis</keyword>
<dbReference type="SUPFAM" id="SSF53927">
    <property type="entry name" value="Cytidine deaminase-like"/>
    <property type="match status" value="1"/>
</dbReference>
<feature type="binding site" evidence="16">
    <location>
        <position position="77"/>
    </location>
    <ligand>
        <name>Zn(2+)</name>
        <dbReference type="ChEBI" id="CHEBI:29105"/>
        <note>catalytic</note>
    </ligand>
</feature>
<proteinExistence type="inferred from homology"/>
<dbReference type="InterPro" id="IPR016193">
    <property type="entry name" value="Cytidine_deaminase-like"/>
</dbReference>
<feature type="binding site" evidence="15">
    <location>
        <position position="206"/>
    </location>
    <ligand>
        <name>substrate</name>
    </ligand>
</feature>
<feature type="binding site" evidence="16">
    <location>
        <position position="86"/>
    </location>
    <ligand>
        <name>Zn(2+)</name>
        <dbReference type="ChEBI" id="CHEBI:29105"/>
        <note>catalytic</note>
    </ligand>
</feature>
<organism evidence="18 19">
    <name type="scientific">Metapseudomonas otitidis</name>
    <dbReference type="NCBI Taxonomy" id="319939"/>
    <lineage>
        <taxon>Bacteria</taxon>
        <taxon>Pseudomonadati</taxon>
        <taxon>Pseudomonadota</taxon>
        <taxon>Gammaproteobacteria</taxon>
        <taxon>Pseudomonadales</taxon>
        <taxon>Pseudomonadaceae</taxon>
        <taxon>Metapseudomonas</taxon>
    </lineage>
</organism>
<dbReference type="PANTHER" id="PTHR38011:SF7">
    <property type="entry name" value="2,5-DIAMINO-6-RIBOSYLAMINO-4(3H)-PYRIMIDINONE 5'-PHOSPHATE REDUCTASE"/>
    <property type="match status" value="1"/>
</dbReference>
<dbReference type="PIRSF" id="PIRSF006769">
    <property type="entry name" value="RibD"/>
    <property type="match status" value="1"/>
</dbReference>
<dbReference type="CDD" id="cd01284">
    <property type="entry name" value="Riboflavin_deaminase-reductase"/>
    <property type="match status" value="1"/>
</dbReference>
<accession>A0A679GGN1</accession>
<dbReference type="NCBIfam" id="TIGR00326">
    <property type="entry name" value="eubact_ribD"/>
    <property type="match status" value="1"/>
</dbReference>
<dbReference type="PROSITE" id="PS00903">
    <property type="entry name" value="CYT_DCMP_DEAMINASES_1"/>
    <property type="match status" value="1"/>
</dbReference>
<dbReference type="KEGG" id="poj:PtoMrB4_08360"/>
<evidence type="ECO:0000313" key="19">
    <source>
        <dbReference type="Proteomes" id="UP000501237"/>
    </source>
</evidence>
<feature type="binding site" evidence="15">
    <location>
        <begin position="304"/>
        <end position="310"/>
    </location>
    <ligand>
        <name>NADP(+)</name>
        <dbReference type="ChEBI" id="CHEBI:58349"/>
    </ligand>
</feature>
<dbReference type="InterPro" id="IPR011549">
    <property type="entry name" value="RibD_C"/>
</dbReference>
<keyword evidence="11 13" id="KW-0560">Oxidoreductase</keyword>
<dbReference type="Gene3D" id="3.40.140.10">
    <property type="entry name" value="Cytidine Deaminase, domain 2"/>
    <property type="match status" value="1"/>
</dbReference>
<evidence type="ECO:0000256" key="5">
    <source>
        <dbReference type="ARBA" id="ARBA00007417"/>
    </source>
</evidence>
<comment type="cofactor">
    <cofactor evidence="13 16">
        <name>Zn(2+)</name>
        <dbReference type="ChEBI" id="CHEBI:29105"/>
    </cofactor>
    <text evidence="13 16">Binds 1 zinc ion.</text>
</comment>
<dbReference type="InterPro" id="IPR016192">
    <property type="entry name" value="APOBEC/CMP_deaminase_Zn-bd"/>
</dbReference>
<evidence type="ECO:0000259" key="17">
    <source>
        <dbReference type="PROSITE" id="PS51747"/>
    </source>
</evidence>